<evidence type="ECO:0000313" key="2">
    <source>
        <dbReference type="Proteomes" id="UP000712600"/>
    </source>
</evidence>
<name>A0A8S9QWD4_BRACR</name>
<protein>
    <submittedName>
        <fullName evidence="1">Uncharacterized protein</fullName>
    </submittedName>
</protein>
<accession>A0A8S9QWD4</accession>
<dbReference type="AlphaFoldDB" id="A0A8S9QWD4"/>
<dbReference type="Proteomes" id="UP000712600">
    <property type="component" value="Unassembled WGS sequence"/>
</dbReference>
<comment type="caution">
    <text evidence="1">The sequence shown here is derived from an EMBL/GenBank/DDBJ whole genome shotgun (WGS) entry which is preliminary data.</text>
</comment>
<gene>
    <name evidence="1" type="ORF">F2Q69_00015074</name>
</gene>
<organism evidence="1 2">
    <name type="scientific">Brassica cretica</name>
    <name type="common">Mustard</name>
    <dbReference type="NCBI Taxonomy" id="69181"/>
    <lineage>
        <taxon>Eukaryota</taxon>
        <taxon>Viridiplantae</taxon>
        <taxon>Streptophyta</taxon>
        <taxon>Embryophyta</taxon>
        <taxon>Tracheophyta</taxon>
        <taxon>Spermatophyta</taxon>
        <taxon>Magnoliopsida</taxon>
        <taxon>eudicotyledons</taxon>
        <taxon>Gunneridae</taxon>
        <taxon>Pentapetalae</taxon>
        <taxon>rosids</taxon>
        <taxon>malvids</taxon>
        <taxon>Brassicales</taxon>
        <taxon>Brassicaceae</taxon>
        <taxon>Brassiceae</taxon>
        <taxon>Brassica</taxon>
    </lineage>
</organism>
<proteinExistence type="predicted"/>
<reference evidence="1" key="1">
    <citation type="submission" date="2019-12" db="EMBL/GenBank/DDBJ databases">
        <title>Genome sequencing and annotation of Brassica cretica.</title>
        <authorList>
            <person name="Studholme D.J."/>
            <person name="Sarris P."/>
        </authorList>
    </citation>
    <scope>NUCLEOTIDE SEQUENCE</scope>
    <source>
        <strain evidence="1">PFS-109/04</strain>
        <tissue evidence="1">Leaf</tissue>
    </source>
</reference>
<dbReference type="EMBL" id="QGKX02000996">
    <property type="protein sequence ID" value="KAF3557284.1"/>
    <property type="molecule type" value="Genomic_DNA"/>
</dbReference>
<evidence type="ECO:0000313" key="1">
    <source>
        <dbReference type="EMBL" id="KAF3557284.1"/>
    </source>
</evidence>
<sequence>MMQREEVVAAIPTMYTASSDSDLMTLLVIGHHRTYSMKLKVLQRGDVAAYNGRCDPHEFGSEQTERHHEAA</sequence>